<sequence>MYQRIEEYALNAWPTLQTLVYDGWLLRFADGYTKRSNSVNAIYNMSEDNLALKITKCEELYRKAELDAVFKITPFVPVSLDQTLEERGYKLADPSTVMILELDTAAMPKLTHVDVSESLTPKWVDTFTSFHNGLSERNQAAMKKMLSQTVLQTGYFTLYQESIPVACGLGVIEDQVVGLFDIVTSEQHRNQGYGEQLILNILQWAKENGTTHSYLQVVQNNLPANRLYEKLGYREIYSYWYRSKTIL</sequence>
<dbReference type="CDD" id="cd04301">
    <property type="entry name" value="NAT_SF"/>
    <property type="match status" value="1"/>
</dbReference>
<dbReference type="RefSeq" id="WP_326085178.1">
    <property type="nucleotide sequence ID" value="NZ_JARLKZ010000002.1"/>
</dbReference>
<dbReference type="PROSITE" id="PS51186">
    <property type="entry name" value="GNAT"/>
    <property type="match status" value="1"/>
</dbReference>
<dbReference type="PANTHER" id="PTHR43420">
    <property type="entry name" value="ACETYLTRANSFERASE"/>
    <property type="match status" value="1"/>
</dbReference>
<evidence type="ECO:0000256" key="1">
    <source>
        <dbReference type="ARBA" id="ARBA00022679"/>
    </source>
</evidence>
<reference evidence="4 5" key="1">
    <citation type="submission" date="2023-03" db="EMBL/GenBank/DDBJ databases">
        <title>Bacillus Genome Sequencing.</title>
        <authorList>
            <person name="Dunlap C."/>
        </authorList>
    </citation>
    <scope>NUCLEOTIDE SEQUENCE [LARGE SCALE GENOMIC DNA]</scope>
    <source>
        <strain evidence="4 5">BD-525</strain>
    </source>
</reference>
<dbReference type="SUPFAM" id="SSF55729">
    <property type="entry name" value="Acyl-CoA N-acyltransferases (Nat)"/>
    <property type="match status" value="1"/>
</dbReference>
<dbReference type="InterPro" id="IPR056935">
    <property type="entry name" value="Rv0428c-like_C"/>
</dbReference>
<dbReference type="EC" id="2.3.1.-" evidence="4"/>
<accession>A0ABU6GFK6</accession>
<gene>
    <name evidence="4" type="ORF">P4H66_01370</name>
</gene>
<comment type="caution">
    <text evidence="4">The sequence shown here is derived from an EMBL/GenBank/DDBJ whole genome shotgun (WGS) entry which is preliminary data.</text>
</comment>
<dbReference type="GO" id="GO:0016746">
    <property type="term" value="F:acyltransferase activity"/>
    <property type="evidence" value="ECO:0007669"/>
    <property type="project" value="UniProtKB-KW"/>
</dbReference>
<protein>
    <submittedName>
        <fullName evidence="4">GNAT family N-acetyltransferase</fullName>
        <ecNumber evidence="4">2.3.1.-</ecNumber>
    </submittedName>
</protein>
<dbReference type="Pfam" id="PF24553">
    <property type="entry name" value="Rv0428c_C"/>
    <property type="match status" value="1"/>
</dbReference>
<evidence type="ECO:0000256" key="2">
    <source>
        <dbReference type="ARBA" id="ARBA00023315"/>
    </source>
</evidence>
<organism evidence="4 5">
    <name type="scientific">Paenibacillus dokdonensis</name>
    <dbReference type="NCBI Taxonomy" id="2567944"/>
    <lineage>
        <taxon>Bacteria</taxon>
        <taxon>Bacillati</taxon>
        <taxon>Bacillota</taxon>
        <taxon>Bacilli</taxon>
        <taxon>Bacillales</taxon>
        <taxon>Paenibacillaceae</taxon>
        <taxon>Paenibacillus</taxon>
    </lineage>
</organism>
<keyword evidence="5" id="KW-1185">Reference proteome</keyword>
<dbReference type="Gene3D" id="3.40.630.30">
    <property type="match status" value="1"/>
</dbReference>
<dbReference type="EMBL" id="JARLKZ010000002">
    <property type="protein sequence ID" value="MEC0238521.1"/>
    <property type="molecule type" value="Genomic_DNA"/>
</dbReference>
<evidence type="ECO:0000313" key="4">
    <source>
        <dbReference type="EMBL" id="MEC0238521.1"/>
    </source>
</evidence>
<proteinExistence type="predicted"/>
<feature type="domain" description="N-acetyltransferase" evidence="3">
    <location>
        <begin position="97"/>
        <end position="247"/>
    </location>
</feature>
<keyword evidence="2 4" id="KW-0012">Acyltransferase</keyword>
<dbReference type="InterPro" id="IPR000182">
    <property type="entry name" value="GNAT_dom"/>
</dbReference>
<evidence type="ECO:0000313" key="5">
    <source>
        <dbReference type="Proteomes" id="UP001344632"/>
    </source>
</evidence>
<evidence type="ECO:0000259" key="3">
    <source>
        <dbReference type="PROSITE" id="PS51186"/>
    </source>
</evidence>
<dbReference type="InterPro" id="IPR016181">
    <property type="entry name" value="Acyl_CoA_acyltransferase"/>
</dbReference>
<dbReference type="InterPro" id="IPR050680">
    <property type="entry name" value="YpeA/RimI_acetyltransf"/>
</dbReference>
<name>A0ABU6GFK6_9BACL</name>
<dbReference type="Proteomes" id="UP001344632">
    <property type="component" value="Unassembled WGS sequence"/>
</dbReference>
<keyword evidence="1 4" id="KW-0808">Transferase</keyword>
<dbReference type="PANTHER" id="PTHR43420:SF44">
    <property type="entry name" value="ACETYLTRANSFERASE YPEA"/>
    <property type="match status" value="1"/>
</dbReference>